<organism evidence="3 4">
    <name type="scientific">Caenorhabditis auriculariae</name>
    <dbReference type="NCBI Taxonomy" id="2777116"/>
    <lineage>
        <taxon>Eukaryota</taxon>
        <taxon>Metazoa</taxon>
        <taxon>Ecdysozoa</taxon>
        <taxon>Nematoda</taxon>
        <taxon>Chromadorea</taxon>
        <taxon>Rhabditida</taxon>
        <taxon>Rhabditina</taxon>
        <taxon>Rhabditomorpha</taxon>
        <taxon>Rhabditoidea</taxon>
        <taxon>Rhabditidae</taxon>
        <taxon>Peloderinae</taxon>
        <taxon>Caenorhabditis</taxon>
    </lineage>
</organism>
<dbReference type="EMBL" id="CAJGYM010000122">
    <property type="protein sequence ID" value="CAD6198317.1"/>
    <property type="molecule type" value="Genomic_DNA"/>
</dbReference>
<keyword evidence="4" id="KW-1185">Reference proteome</keyword>
<keyword evidence="2" id="KW-1133">Transmembrane helix</keyword>
<dbReference type="Proteomes" id="UP000835052">
    <property type="component" value="Unassembled WGS sequence"/>
</dbReference>
<accession>A0A8S1HQA6</accession>
<name>A0A8S1HQA6_9PELO</name>
<evidence type="ECO:0000256" key="1">
    <source>
        <dbReference type="SAM" id="MobiDB-lite"/>
    </source>
</evidence>
<evidence type="ECO:0000313" key="3">
    <source>
        <dbReference type="EMBL" id="CAD6198317.1"/>
    </source>
</evidence>
<comment type="caution">
    <text evidence="3">The sequence shown here is derived from an EMBL/GenBank/DDBJ whole genome shotgun (WGS) entry which is preliminary data.</text>
</comment>
<reference evidence="3" key="1">
    <citation type="submission" date="2020-10" db="EMBL/GenBank/DDBJ databases">
        <authorList>
            <person name="Kikuchi T."/>
        </authorList>
    </citation>
    <scope>NUCLEOTIDE SEQUENCE</scope>
    <source>
        <strain evidence="3">NKZ352</strain>
    </source>
</reference>
<keyword evidence="2" id="KW-0472">Membrane</keyword>
<proteinExistence type="predicted"/>
<keyword evidence="2" id="KW-0812">Transmembrane</keyword>
<protein>
    <submittedName>
        <fullName evidence="3">Uncharacterized protein</fullName>
    </submittedName>
</protein>
<gene>
    <name evidence="3" type="ORF">CAUJ_LOCUS14223</name>
</gene>
<feature type="region of interest" description="Disordered" evidence="1">
    <location>
        <begin position="70"/>
        <end position="101"/>
    </location>
</feature>
<sequence length="123" mass="13670">MLNACGKTYLDHLRAAVNYVPLRVWKSKRRSHSVMRVSLVLLLAFALVVPSEEFYIFEEFIFNPLRRVGQPGSGSEMARGQGPYKGPAQGANTPAPRDKGSFHSELQTAFVLASANFLRVALF</sequence>
<evidence type="ECO:0000313" key="4">
    <source>
        <dbReference type="Proteomes" id="UP000835052"/>
    </source>
</evidence>
<evidence type="ECO:0000256" key="2">
    <source>
        <dbReference type="SAM" id="Phobius"/>
    </source>
</evidence>
<dbReference type="AlphaFoldDB" id="A0A8S1HQA6"/>
<feature type="transmembrane region" description="Helical" evidence="2">
    <location>
        <begin position="33"/>
        <end position="51"/>
    </location>
</feature>